<feature type="binding site" evidence="9">
    <location>
        <begin position="854"/>
        <end position="861"/>
    </location>
    <ligand>
        <name>ATP</name>
        <dbReference type="ChEBI" id="CHEBI:30616"/>
    </ligand>
</feature>
<dbReference type="GO" id="GO:0005886">
    <property type="term" value="C:plasma membrane"/>
    <property type="evidence" value="ECO:0007669"/>
    <property type="project" value="UniProtKB-SubCell"/>
</dbReference>
<evidence type="ECO:0000256" key="4">
    <source>
        <dbReference type="ARBA" id="ARBA00022737"/>
    </source>
</evidence>
<dbReference type="GO" id="GO:0003677">
    <property type="term" value="F:DNA binding"/>
    <property type="evidence" value="ECO:0007669"/>
    <property type="project" value="InterPro"/>
</dbReference>
<keyword evidence="13" id="KW-1185">Reference proteome</keyword>
<evidence type="ECO:0000256" key="8">
    <source>
        <dbReference type="ARBA" id="ARBA00023136"/>
    </source>
</evidence>
<evidence type="ECO:0000313" key="12">
    <source>
        <dbReference type="EMBL" id="GGM60601.1"/>
    </source>
</evidence>
<protein>
    <submittedName>
        <fullName evidence="12">Type VII secretion protein EccC</fullName>
    </submittedName>
</protein>
<evidence type="ECO:0000256" key="3">
    <source>
        <dbReference type="ARBA" id="ARBA00022692"/>
    </source>
</evidence>
<dbReference type="GO" id="GO:0005524">
    <property type="term" value="F:ATP binding"/>
    <property type="evidence" value="ECO:0007669"/>
    <property type="project" value="UniProtKB-UniRule"/>
</dbReference>
<accession>A0A917U7H5</accession>
<feature type="binding site" evidence="9">
    <location>
        <begin position="1137"/>
        <end position="1144"/>
    </location>
    <ligand>
        <name>ATP</name>
        <dbReference type="ChEBI" id="CHEBI:30616"/>
    </ligand>
</feature>
<dbReference type="PANTHER" id="PTHR22683">
    <property type="entry name" value="SPORULATION PROTEIN RELATED"/>
    <property type="match status" value="1"/>
</dbReference>
<evidence type="ECO:0000256" key="7">
    <source>
        <dbReference type="ARBA" id="ARBA00022989"/>
    </source>
</evidence>
<feature type="domain" description="FtsK" evidence="11">
    <location>
        <begin position="835"/>
        <end position="1027"/>
    </location>
</feature>
<comment type="subcellular location">
    <subcellularLocation>
        <location evidence="1">Cell membrane</location>
        <topology evidence="1">Multi-pass membrane protein</topology>
    </subcellularLocation>
</comment>
<dbReference type="Gene3D" id="3.40.50.300">
    <property type="entry name" value="P-loop containing nucleotide triphosphate hydrolases"/>
    <property type="match status" value="3"/>
</dbReference>
<dbReference type="SMART" id="SM00382">
    <property type="entry name" value="AAA"/>
    <property type="match status" value="3"/>
</dbReference>
<keyword evidence="7 10" id="KW-1133">Transmembrane helix</keyword>
<evidence type="ECO:0000256" key="5">
    <source>
        <dbReference type="ARBA" id="ARBA00022741"/>
    </source>
</evidence>
<keyword evidence="6 9" id="KW-0067">ATP-binding</keyword>
<evidence type="ECO:0000256" key="6">
    <source>
        <dbReference type="ARBA" id="ARBA00022840"/>
    </source>
</evidence>
<keyword evidence="8 10" id="KW-0472">Membrane</keyword>
<dbReference type="Pfam" id="PF01580">
    <property type="entry name" value="FtsK_SpoIIIE"/>
    <property type="match status" value="2"/>
</dbReference>
<evidence type="ECO:0000313" key="13">
    <source>
        <dbReference type="Proteomes" id="UP000608890"/>
    </source>
</evidence>
<dbReference type="SUPFAM" id="SSF52540">
    <property type="entry name" value="P-loop containing nucleoside triphosphate hydrolases"/>
    <property type="match status" value="3"/>
</dbReference>
<evidence type="ECO:0000256" key="1">
    <source>
        <dbReference type="ARBA" id="ARBA00004651"/>
    </source>
</evidence>
<dbReference type="InterPro" id="IPR002543">
    <property type="entry name" value="FtsK_dom"/>
</dbReference>
<name>A0A917U7H5_9ACTN</name>
<reference evidence="12" key="1">
    <citation type="journal article" date="2014" name="Int. J. Syst. Evol. Microbiol.">
        <title>Complete genome sequence of Corynebacterium casei LMG S-19264T (=DSM 44701T), isolated from a smear-ripened cheese.</title>
        <authorList>
            <consortium name="US DOE Joint Genome Institute (JGI-PGF)"/>
            <person name="Walter F."/>
            <person name="Albersmeier A."/>
            <person name="Kalinowski J."/>
            <person name="Ruckert C."/>
        </authorList>
    </citation>
    <scope>NUCLEOTIDE SEQUENCE</scope>
    <source>
        <strain evidence="12">CGMCC 4.7312</strain>
    </source>
</reference>
<gene>
    <name evidence="12" type="primary">ftsK</name>
    <name evidence="12" type="ORF">GCM10011608_52100</name>
</gene>
<feature type="domain" description="FtsK" evidence="11">
    <location>
        <begin position="1120"/>
        <end position="1304"/>
    </location>
</feature>
<organism evidence="12 13">
    <name type="scientific">Micromonospora sonchi</name>
    <dbReference type="NCBI Taxonomy" id="1763543"/>
    <lineage>
        <taxon>Bacteria</taxon>
        <taxon>Bacillati</taxon>
        <taxon>Actinomycetota</taxon>
        <taxon>Actinomycetes</taxon>
        <taxon>Micromonosporales</taxon>
        <taxon>Micromonosporaceae</taxon>
        <taxon>Micromonospora</taxon>
    </lineage>
</organism>
<dbReference type="PANTHER" id="PTHR22683:SF1">
    <property type="entry name" value="TYPE VII SECRETION SYSTEM PROTEIN ESSC"/>
    <property type="match status" value="1"/>
</dbReference>
<dbReference type="NCBIfam" id="TIGR03924">
    <property type="entry name" value="T7SS_EccC_a"/>
    <property type="match status" value="1"/>
</dbReference>
<evidence type="ECO:0000256" key="2">
    <source>
        <dbReference type="ARBA" id="ARBA00022475"/>
    </source>
</evidence>
<dbReference type="InterPro" id="IPR027417">
    <property type="entry name" value="P-loop_NTPase"/>
</dbReference>
<keyword evidence="2" id="KW-1003">Cell membrane</keyword>
<dbReference type="InterPro" id="IPR003593">
    <property type="entry name" value="AAA+_ATPase"/>
</dbReference>
<feature type="domain" description="FtsK" evidence="11">
    <location>
        <begin position="478"/>
        <end position="678"/>
    </location>
</feature>
<dbReference type="Proteomes" id="UP000608890">
    <property type="component" value="Unassembled WGS sequence"/>
</dbReference>
<dbReference type="EMBL" id="BMNB01000033">
    <property type="protein sequence ID" value="GGM60601.1"/>
    <property type="molecule type" value="Genomic_DNA"/>
</dbReference>
<dbReference type="InterPro" id="IPR023836">
    <property type="entry name" value="EccCa-like_Actinobacteria"/>
</dbReference>
<comment type="caution">
    <text evidence="12">The sequence shown here is derived from an EMBL/GenBank/DDBJ whole genome shotgun (WGS) entry which is preliminary data.</text>
</comment>
<dbReference type="InterPro" id="IPR023837">
    <property type="entry name" value="EccCb-like_Actinobacteria"/>
</dbReference>
<reference evidence="12" key="2">
    <citation type="submission" date="2020-09" db="EMBL/GenBank/DDBJ databases">
        <authorList>
            <person name="Sun Q."/>
            <person name="Zhou Y."/>
        </authorList>
    </citation>
    <scope>NUCLEOTIDE SEQUENCE</scope>
    <source>
        <strain evidence="12">CGMCC 4.7312</strain>
    </source>
</reference>
<dbReference type="InterPro" id="IPR050206">
    <property type="entry name" value="FtsK/SpoIIIE/SftA"/>
</dbReference>
<dbReference type="PROSITE" id="PS50901">
    <property type="entry name" value="FTSK"/>
    <property type="match status" value="3"/>
</dbReference>
<feature type="transmembrane region" description="Helical" evidence="10">
    <location>
        <begin position="57"/>
        <end position="78"/>
    </location>
</feature>
<dbReference type="NCBIfam" id="TIGR03925">
    <property type="entry name" value="T7SS_EccC_b"/>
    <property type="match status" value="1"/>
</dbReference>
<feature type="binding site" evidence="9">
    <location>
        <begin position="501"/>
        <end position="508"/>
    </location>
    <ligand>
        <name>ATP</name>
        <dbReference type="ChEBI" id="CHEBI:30616"/>
    </ligand>
</feature>
<keyword evidence="3 10" id="KW-0812">Transmembrane</keyword>
<evidence type="ECO:0000259" key="11">
    <source>
        <dbReference type="PROSITE" id="PS50901"/>
    </source>
</evidence>
<evidence type="ECO:0000256" key="10">
    <source>
        <dbReference type="SAM" id="Phobius"/>
    </source>
</evidence>
<sequence length="1339" mass="144500">MRGCRACPPRPREATEVCHVSTVVVKRPARQPEPEYPSGEVLLDTPPEVPPPSGKGWGQMMMMLPMLAGSFAMALMFAGRGGSTLGYVTGGLFGLSAIGMLGSQLTNNAGGPSKQEMLQKRREYMTHLSRQRRRVLKTIRKQREAAFYRHPDPDVLWSLPLGPRLWERRRGDVDFATVRIGLGPQELATPLVPPPATSLEKLEPMCALALRRFLTTYGEVPDLPVTMALNGFARVYLRGDDDAALGMVRAMLAQATAFHAPDDMLVAVCVSPDRRAHWEWTKWLPHALHPSRTDALGQLRLVSGSVTGLEAMLDDVLASRPRFNASGGAAQVGGPHVLVVIDGGDTAGSDHLMTEGGVEGVTLLDLSTAPPRLLDRARLVLDATADRQLHSTTVDGPAEIGRADDCRLAEIEALAMQLAPLRLSAASRASGDSPLATELGLEELLGIGDPYEFDVDRAWQPRPNRDRLRVPIGLGADGAPVELDLKESAQDGMGPHGLLIGATGSGKSELLRTLVLALAATHSSESLNFVLVDFKGGATFTRLDGLPHTSAVITNLADELPLVDRMTDAINGELVRRQELLRAAGNYASQRDYEKARAAGAPLAPLPSLLIICDEFSELLTAKPDFIDMFVQIGRVGRSLGVHLLLASQRLEEGRLRGLDTHLSYRVGLRTFSAMESRVVLGATDAYELPRSPGHGYLRFGTEPLVRFKAAYVSGVFRGKTAAAVAAGGGGDQVREYSTTYVAPPVTRTPKEEEASEPADGVGESVLDILVGRLVGRGKPAHQVWLPPLAEPPTLDQMLPPLTADPARGITVAHAGLLGELQVAVGIVDKPFEQRRDVLWFDLAGAAGHAVIVGGPQSGKSTLLRTIVTSLALTHTPREAQVYCLDLGSSALSSLRDLPHVGSVATRLDAGLVRRTIAELQLLMGERERRFAERGVDSMSAYRRARRHGQHNDDPFGDIFLVIDGWSTLRAEFEDLEATINDIANRGLSFGIHLIVTAGRWMDLRPAVRDVFGTRLELWLADPSDSNLDRRAAMNVPEKSPGRGITPDGQQFLAALPRTDGAQEADSLPEGSRKLVTDLAAAWQGPGAPPIRLLPPTVPYGSLPSTGRPGVPIGIAEVDLQPVHLDFAGDPHFILFGDGESGKSTFLRALAQTIVDRHELTEARLVIVDYRRSLLGDIDTPHLIGYGSTAQVTEGIVAEVAAVMRDRLPPPDISAERLRARDWWKGPDLYVLVDDYDLVAGAGSNPLTPLLEFLPQARDIGLHLVIARRTGGASRALYEPVLMRLREISTPGIVMSGNRDEGVLLGTVRPGPLPPGRGWLVSRRGGTRLVQLVNLPQRS</sequence>
<keyword evidence="4" id="KW-0677">Repeat</keyword>
<proteinExistence type="predicted"/>
<keyword evidence="5 9" id="KW-0547">Nucleotide-binding</keyword>
<evidence type="ECO:0000256" key="9">
    <source>
        <dbReference type="PROSITE-ProRule" id="PRU00289"/>
    </source>
</evidence>